<name>X1BZM7_9ZZZZ</name>
<dbReference type="Gene3D" id="3.40.50.150">
    <property type="entry name" value="Vaccinia Virus protein VP39"/>
    <property type="match status" value="1"/>
</dbReference>
<dbReference type="SUPFAM" id="SSF53335">
    <property type="entry name" value="S-adenosyl-L-methionine-dependent methyltransferases"/>
    <property type="match status" value="1"/>
</dbReference>
<dbReference type="PANTHER" id="PTHR10629:SF52">
    <property type="entry name" value="DNA (CYTOSINE-5)-METHYLTRANSFERASE 1"/>
    <property type="match status" value="1"/>
</dbReference>
<organism evidence="5">
    <name type="scientific">marine sediment metagenome</name>
    <dbReference type="NCBI Taxonomy" id="412755"/>
    <lineage>
        <taxon>unclassified sequences</taxon>
        <taxon>metagenomes</taxon>
        <taxon>ecological metagenomes</taxon>
    </lineage>
</organism>
<dbReference type="GO" id="GO:0003886">
    <property type="term" value="F:DNA (cytosine-5-)-methyltransferase activity"/>
    <property type="evidence" value="ECO:0007669"/>
    <property type="project" value="UniProtKB-EC"/>
</dbReference>
<dbReference type="GO" id="GO:0032259">
    <property type="term" value="P:methylation"/>
    <property type="evidence" value="ECO:0007669"/>
    <property type="project" value="UniProtKB-KW"/>
</dbReference>
<keyword evidence="3" id="KW-0808">Transferase</keyword>
<evidence type="ECO:0000256" key="3">
    <source>
        <dbReference type="ARBA" id="ARBA00022679"/>
    </source>
</evidence>
<proteinExistence type="predicted"/>
<dbReference type="EMBL" id="BART01018750">
    <property type="protein sequence ID" value="GAG77591.1"/>
    <property type="molecule type" value="Genomic_DNA"/>
</dbReference>
<dbReference type="GO" id="GO:0003677">
    <property type="term" value="F:DNA binding"/>
    <property type="evidence" value="ECO:0007669"/>
    <property type="project" value="TreeGrafter"/>
</dbReference>
<sequence>LEILKEIEGPPDVIIASPPCEPFTAANPRRHKKPWARFYEDSQGDLIFHTTRIIGDLSPKLFVVENVVPMVDGEGRSILKEEFAKIGYNKIHFNFVSVEKHGNPSARNRLFISNIHLELQKKKLVSVEDALFGLPSPSLPNEIHNHSYVHFTHQVKDKAFKVKKGQAAVYFRGAVSEKKQWIKLDEKTISPTIMGKSRFIHPSEDRALTPREHARLMTYPDNFEFIGSISSVYNQIGESVPPIVSQSIAKKVKIKLDDLI</sequence>
<gene>
    <name evidence="5" type="ORF">S01H4_35297</name>
</gene>
<dbReference type="EC" id="2.1.1.37" evidence="1"/>
<evidence type="ECO:0000313" key="5">
    <source>
        <dbReference type="EMBL" id="GAG77591.1"/>
    </source>
</evidence>
<dbReference type="PROSITE" id="PS51679">
    <property type="entry name" value="SAM_MT_C5"/>
    <property type="match status" value="1"/>
</dbReference>
<dbReference type="GO" id="GO:0044027">
    <property type="term" value="P:negative regulation of gene expression via chromosomal CpG island methylation"/>
    <property type="evidence" value="ECO:0007669"/>
    <property type="project" value="TreeGrafter"/>
</dbReference>
<dbReference type="PANTHER" id="PTHR10629">
    <property type="entry name" value="CYTOSINE-SPECIFIC METHYLTRANSFERASE"/>
    <property type="match status" value="1"/>
</dbReference>
<dbReference type="Pfam" id="PF00145">
    <property type="entry name" value="DNA_methylase"/>
    <property type="match status" value="1"/>
</dbReference>
<dbReference type="InterPro" id="IPR029063">
    <property type="entry name" value="SAM-dependent_MTases_sf"/>
</dbReference>
<reference evidence="5" key="1">
    <citation type="journal article" date="2014" name="Front. Microbiol.">
        <title>High frequency of phylogenetically diverse reductive dehalogenase-homologous genes in deep subseafloor sedimentary metagenomes.</title>
        <authorList>
            <person name="Kawai M."/>
            <person name="Futagami T."/>
            <person name="Toyoda A."/>
            <person name="Takaki Y."/>
            <person name="Nishi S."/>
            <person name="Hori S."/>
            <person name="Arai W."/>
            <person name="Tsubouchi T."/>
            <person name="Morono Y."/>
            <person name="Uchiyama I."/>
            <person name="Ito T."/>
            <person name="Fujiyama A."/>
            <person name="Inagaki F."/>
            <person name="Takami H."/>
        </authorList>
    </citation>
    <scope>NUCLEOTIDE SEQUENCE</scope>
    <source>
        <strain evidence="5">Expedition CK06-06</strain>
    </source>
</reference>
<dbReference type="InterPro" id="IPR001525">
    <property type="entry name" value="C5_MeTfrase"/>
</dbReference>
<protein>
    <recommendedName>
        <fullName evidence="1">DNA (cytosine-5-)-methyltransferase</fullName>
        <ecNumber evidence="1">2.1.1.37</ecNumber>
    </recommendedName>
</protein>
<dbReference type="InterPro" id="IPR050390">
    <property type="entry name" value="C5-Methyltransferase"/>
</dbReference>
<dbReference type="AlphaFoldDB" id="X1BZM7"/>
<evidence type="ECO:0000256" key="4">
    <source>
        <dbReference type="ARBA" id="ARBA00022691"/>
    </source>
</evidence>
<evidence type="ECO:0000256" key="1">
    <source>
        <dbReference type="ARBA" id="ARBA00011975"/>
    </source>
</evidence>
<accession>X1BZM7</accession>
<keyword evidence="4" id="KW-0949">S-adenosyl-L-methionine</keyword>
<keyword evidence="2" id="KW-0489">Methyltransferase</keyword>
<evidence type="ECO:0000256" key="2">
    <source>
        <dbReference type="ARBA" id="ARBA00022603"/>
    </source>
</evidence>
<feature type="non-terminal residue" evidence="5">
    <location>
        <position position="1"/>
    </location>
</feature>
<comment type="caution">
    <text evidence="5">The sequence shown here is derived from an EMBL/GenBank/DDBJ whole genome shotgun (WGS) entry which is preliminary data.</text>
</comment>
<dbReference type="Gene3D" id="3.90.120.10">
    <property type="entry name" value="DNA Methylase, subunit A, domain 2"/>
    <property type="match status" value="1"/>
</dbReference>